<proteinExistence type="inferred from homology"/>
<evidence type="ECO:0000256" key="4">
    <source>
        <dbReference type="SAM" id="MobiDB-lite"/>
    </source>
</evidence>
<protein>
    <recommendedName>
        <fullName evidence="5">PDZ domain-containing protein</fullName>
    </recommendedName>
</protein>
<dbReference type="InterPro" id="IPR009003">
    <property type="entry name" value="Peptidase_S1_PA"/>
</dbReference>
<dbReference type="Pfam" id="PF13365">
    <property type="entry name" value="Trypsin_2"/>
    <property type="match status" value="1"/>
</dbReference>
<dbReference type="SUPFAM" id="SSF50156">
    <property type="entry name" value="PDZ domain-like"/>
    <property type="match status" value="1"/>
</dbReference>
<dbReference type="InterPro" id="IPR001940">
    <property type="entry name" value="Peptidase_S1C"/>
</dbReference>
<sequence length="436" mass="44612">MSATPMPSARGPRRGPRGEAARRAAKRAPLPCAALLGALLAPLGRGTPAAYAPPPTRGAAGGRRSALFGGGSALLGALPPLGGLAAAPGAAKAQLTPQELRQIELFARTSPGVVSITEGSKRLPSGVQAGASGSAFMWDREHVVTNFHVIGNMVAPRATFLGKDASGNEIRSSHDLVLVGGDPLSDIAVLQVPTLAGTEVQELFQPLQRASSADLVPGQEVFALGNPYGLEHSMSLGVISAVKRTMRLGMGSRPMDGVIQTDAAINPGNSGGPLLDSEGRVVGMNSAIMSASGGFSGVGLAIPIDLVQHHVGNMIAEGYVSRAALGVTFAPSGMQEVLGIDGAIVMRVVPEGPASKAGVRAQSRGRLGDVIVGINYKRVSSSDDIVKVLDTLAPGGKVTVQLKRPSQDIDSDAYDFVDLNVELASSGALHYPMIAV</sequence>
<dbReference type="InterPro" id="IPR051201">
    <property type="entry name" value="Chloro_Bact_Ser_Proteases"/>
</dbReference>
<comment type="similarity">
    <text evidence="1">Belongs to the peptidase S1C family.</text>
</comment>
<evidence type="ECO:0000313" key="7">
    <source>
        <dbReference type="Proteomes" id="UP001189429"/>
    </source>
</evidence>
<reference evidence="6" key="1">
    <citation type="submission" date="2023-10" db="EMBL/GenBank/DDBJ databases">
        <authorList>
            <person name="Chen Y."/>
            <person name="Shah S."/>
            <person name="Dougan E. K."/>
            <person name="Thang M."/>
            <person name="Chan C."/>
        </authorList>
    </citation>
    <scope>NUCLEOTIDE SEQUENCE [LARGE SCALE GENOMIC DNA]</scope>
</reference>
<dbReference type="InterPro" id="IPR001478">
    <property type="entry name" value="PDZ"/>
</dbReference>
<evidence type="ECO:0000313" key="6">
    <source>
        <dbReference type="EMBL" id="CAK0852059.1"/>
    </source>
</evidence>
<dbReference type="InterPro" id="IPR036034">
    <property type="entry name" value="PDZ_sf"/>
</dbReference>
<keyword evidence="7" id="KW-1185">Reference proteome</keyword>
<feature type="compositionally biased region" description="Low complexity" evidence="4">
    <location>
        <begin position="1"/>
        <end position="10"/>
    </location>
</feature>
<feature type="domain" description="PDZ" evidence="5">
    <location>
        <begin position="303"/>
        <end position="404"/>
    </location>
</feature>
<dbReference type="PANTHER" id="PTHR43343:SF3">
    <property type="entry name" value="PROTEASE DO-LIKE 8, CHLOROPLASTIC"/>
    <property type="match status" value="1"/>
</dbReference>
<evidence type="ECO:0000259" key="5">
    <source>
        <dbReference type="PROSITE" id="PS50106"/>
    </source>
</evidence>
<comment type="caution">
    <text evidence="6">The sequence shown here is derived from an EMBL/GenBank/DDBJ whole genome shotgun (WGS) entry which is preliminary data.</text>
</comment>
<name>A0ABN9U070_9DINO</name>
<dbReference type="Pfam" id="PF13180">
    <property type="entry name" value="PDZ_2"/>
    <property type="match status" value="1"/>
</dbReference>
<dbReference type="SUPFAM" id="SSF50494">
    <property type="entry name" value="Trypsin-like serine proteases"/>
    <property type="match status" value="1"/>
</dbReference>
<evidence type="ECO:0000256" key="2">
    <source>
        <dbReference type="ARBA" id="ARBA00022670"/>
    </source>
</evidence>
<evidence type="ECO:0000256" key="3">
    <source>
        <dbReference type="ARBA" id="ARBA00022801"/>
    </source>
</evidence>
<dbReference type="PROSITE" id="PS50106">
    <property type="entry name" value="PDZ"/>
    <property type="match status" value="1"/>
</dbReference>
<evidence type="ECO:0000256" key="1">
    <source>
        <dbReference type="ARBA" id="ARBA00010541"/>
    </source>
</evidence>
<dbReference type="EMBL" id="CAUYUJ010015290">
    <property type="protein sequence ID" value="CAK0852059.1"/>
    <property type="molecule type" value="Genomic_DNA"/>
</dbReference>
<accession>A0ABN9U070</accession>
<keyword evidence="3" id="KW-0378">Hydrolase</keyword>
<keyword evidence="2" id="KW-0645">Protease</keyword>
<organism evidence="6 7">
    <name type="scientific">Prorocentrum cordatum</name>
    <dbReference type="NCBI Taxonomy" id="2364126"/>
    <lineage>
        <taxon>Eukaryota</taxon>
        <taxon>Sar</taxon>
        <taxon>Alveolata</taxon>
        <taxon>Dinophyceae</taxon>
        <taxon>Prorocentrales</taxon>
        <taxon>Prorocentraceae</taxon>
        <taxon>Prorocentrum</taxon>
    </lineage>
</organism>
<dbReference type="PRINTS" id="PR00834">
    <property type="entry name" value="PROTEASES2C"/>
</dbReference>
<feature type="region of interest" description="Disordered" evidence="4">
    <location>
        <begin position="1"/>
        <end position="25"/>
    </location>
</feature>
<dbReference type="PANTHER" id="PTHR43343">
    <property type="entry name" value="PEPTIDASE S12"/>
    <property type="match status" value="1"/>
</dbReference>
<gene>
    <name evidence="6" type="ORF">PCOR1329_LOCUS44028</name>
</gene>
<dbReference type="Proteomes" id="UP001189429">
    <property type="component" value="Unassembled WGS sequence"/>
</dbReference>
<dbReference type="Gene3D" id="2.40.10.120">
    <property type="match status" value="1"/>
</dbReference>
<dbReference type="SMART" id="SM00228">
    <property type="entry name" value="PDZ"/>
    <property type="match status" value="1"/>
</dbReference>
<dbReference type="Gene3D" id="2.30.42.10">
    <property type="match status" value="1"/>
</dbReference>